<accession>A0ABY4WLZ7</accession>
<dbReference type="InterPro" id="IPR025403">
    <property type="entry name" value="TgpA-like_C"/>
</dbReference>
<reference evidence="3" key="1">
    <citation type="submission" date="2022-06" db="EMBL/GenBank/DDBJ databases">
        <title>Genome sequencing of Brevibacillus sp. BB3-R1.</title>
        <authorList>
            <person name="Heo J."/>
            <person name="Lee D."/>
            <person name="Won M."/>
            <person name="Han B.-H."/>
            <person name="Hong S.-B."/>
            <person name="Kwon S.-W."/>
        </authorList>
    </citation>
    <scope>NUCLEOTIDE SEQUENCE</scope>
    <source>
        <strain evidence="3">BB3-R1</strain>
    </source>
</reference>
<gene>
    <name evidence="3" type="ORF">NDK47_10615</name>
</gene>
<organism evidence="3 4">
    <name type="scientific">Brevibacillus ruminantium</name>
    <dbReference type="NCBI Taxonomy" id="2950604"/>
    <lineage>
        <taxon>Bacteria</taxon>
        <taxon>Bacillati</taxon>
        <taxon>Bacillota</taxon>
        <taxon>Bacilli</taxon>
        <taxon>Bacillales</taxon>
        <taxon>Paenibacillaceae</taxon>
        <taxon>Brevibacillus</taxon>
    </lineage>
</organism>
<evidence type="ECO:0000313" key="3">
    <source>
        <dbReference type="EMBL" id="USG67694.1"/>
    </source>
</evidence>
<dbReference type="EMBL" id="CP098755">
    <property type="protein sequence ID" value="USG67694.1"/>
    <property type="molecule type" value="Genomic_DNA"/>
</dbReference>
<keyword evidence="4" id="KW-1185">Reference proteome</keyword>
<name>A0ABY4WLZ7_9BACL</name>
<feature type="transmembrane region" description="Helical" evidence="1">
    <location>
        <begin position="61"/>
        <end position="81"/>
    </location>
</feature>
<keyword evidence="1" id="KW-0812">Transmembrane</keyword>
<evidence type="ECO:0000259" key="2">
    <source>
        <dbReference type="Pfam" id="PF13559"/>
    </source>
</evidence>
<protein>
    <submittedName>
        <fullName evidence="3">DUF4129 domain-containing protein</fullName>
    </submittedName>
</protein>
<keyword evidence="1" id="KW-1133">Transmembrane helix</keyword>
<dbReference type="RefSeq" id="WP_251874791.1">
    <property type="nucleotide sequence ID" value="NZ_CP098755.1"/>
</dbReference>
<proteinExistence type="predicted"/>
<evidence type="ECO:0000256" key="1">
    <source>
        <dbReference type="SAM" id="Phobius"/>
    </source>
</evidence>
<dbReference type="Proteomes" id="UP001056500">
    <property type="component" value="Chromosome"/>
</dbReference>
<keyword evidence="1" id="KW-0472">Membrane</keyword>
<sequence length="208" mass="24719">MIDPNQLAGDKEKLGEILAREEFQEVERQGKSWLDIILEKILDTISRLLLSADVSPGTAGVLSWVIIMAAIIGIIALLVMWGRRMVRRSRRENPLLVYDERIRTYADYIREAKERGNQGDWREGMRFSFLALLSYMQERSWVHIETWKTNWEYLDELRERKPEWESFFRSHARLFEQVWYGRVALEPAMFWETVNELERRLDGEGAHD</sequence>
<feature type="domain" description="Protein-glutamine gamma-glutamyltransferase-like C-terminal" evidence="2">
    <location>
        <begin position="130"/>
        <end position="188"/>
    </location>
</feature>
<dbReference type="Pfam" id="PF13559">
    <property type="entry name" value="DUF4129"/>
    <property type="match status" value="1"/>
</dbReference>
<evidence type="ECO:0000313" key="4">
    <source>
        <dbReference type="Proteomes" id="UP001056500"/>
    </source>
</evidence>